<dbReference type="RefSeq" id="WP_055684232.1">
    <property type="nucleotide sequence ID" value="NZ_CXPG01000027.1"/>
</dbReference>
<keyword evidence="3" id="KW-1003">Cell membrane</keyword>
<feature type="transmembrane region" description="Helical" evidence="9">
    <location>
        <begin position="64"/>
        <end position="86"/>
    </location>
</feature>
<dbReference type="GO" id="GO:0015740">
    <property type="term" value="P:C4-dicarboxylate transport"/>
    <property type="evidence" value="ECO:0007669"/>
    <property type="project" value="TreeGrafter"/>
</dbReference>
<evidence type="ECO:0000259" key="10">
    <source>
        <dbReference type="Pfam" id="PF04290"/>
    </source>
</evidence>
<dbReference type="Pfam" id="PF04290">
    <property type="entry name" value="DctQ"/>
    <property type="match status" value="1"/>
</dbReference>
<feature type="transmembrane region" description="Helical" evidence="9">
    <location>
        <begin position="147"/>
        <end position="169"/>
    </location>
</feature>
<dbReference type="InterPro" id="IPR055348">
    <property type="entry name" value="DctQ"/>
</dbReference>
<reference evidence="11 12" key="1">
    <citation type="submission" date="2015-07" db="EMBL/GenBank/DDBJ databases">
        <authorList>
            <person name="Noorani M."/>
        </authorList>
    </citation>
    <scope>NUCLEOTIDE SEQUENCE [LARGE SCALE GENOMIC DNA]</scope>
    <source>
        <strain evidence="11 12">CECT 5088</strain>
    </source>
</reference>
<feature type="transmembrane region" description="Helical" evidence="9">
    <location>
        <begin position="36"/>
        <end position="58"/>
    </location>
</feature>
<dbReference type="PANTHER" id="PTHR35011:SF2">
    <property type="entry name" value="2,3-DIKETO-L-GULONATE TRAP TRANSPORTER SMALL PERMEASE PROTEIN YIAM"/>
    <property type="match status" value="1"/>
</dbReference>
<comment type="subunit">
    <text evidence="9">The complex comprises the extracytoplasmic solute receptor protein and the two transmembrane proteins.</text>
</comment>
<comment type="similarity">
    <text evidence="8 9">Belongs to the TRAP transporter small permease family.</text>
</comment>
<sequence length="188" mass="19645">MPGQDRGSGNGGGGSSPLIRATTLIRTTFDVVGRSIGAACLIVMFAALLANVTLRYAFGTGIDWAYEIHSLLLPWLVAGGIVAAAARGQNIAITLLPDLLTPRLKTVLGIAIHVVIVAISLAVLWSSQPILRASQFQTLSALGVTQIWGYASLVFAFGGMAVISCLNILRSFLGADVMGLDLEDSSFS</sequence>
<dbReference type="GO" id="GO:0022857">
    <property type="term" value="F:transmembrane transporter activity"/>
    <property type="evidence" value="ECO:0007669"/>
    <property type="project" value="UniProtKB-UniRule"/>
</dbReference>
<name>A0A0M6XVX1_9RHOB</name>
<evidence type="ECO:0000256" key="3">
    <source>
        <dbReference type="ARBA" id="ARBA00022475"/>
    </source>
</evidence>
<evidence type="ECO:0000256" key="4">
    <source>
        <dbReference type="ARBA" id="ARBA00022519"/>
    </source>
</evidence>
<evidence type="ECO:0000313" key="11">
    <source>
        <dbReference type="EMBL" id="CTQ34872.1"/>
    </source>
</evidence>
<evidence type="ECO:0000256" key="7">
    <source>
        <dbReference type="ARBA" id="ARBA00023136"/>
    </source>
</evidence>
<keyword evidence="2 9" id="KW-0813">Transport</keyword>
<dbReference type="OrthoDB" id="9791324at2"/>
<evidence type="ECO:0000256" key="9">
    <source>
        <dbReference type="RuleBase" id="RU369079"/>
    </source>
</evidence>
<proteinExistence type="inferred from homology"/>
<feature type="transmembrane region" description="Helical" evidence="9">
    <location>
        <begin position="107"/>
        <end position="127"/>
    </location>
</feature>
<dbReference type="GO" id="GO:0005886">
    <property type="term" value="C:plasma membrane"/>
    <property type="evidence" value="ECO:0007669"/>
    <property type="project" value="UniProtKB-SubCell"/>
</dbReference>
<keyword evidence="12" id="KW-1185">Reference proteome</keyword>
<protein>
    <recommendedName>
        <fullName evidence="9">TRAP transporter small permease protein</fullName>
    </recommendedName>
</protein>
<feature type="domain" description="Tripartite ATP-independent periplasmic transporters DctQ component" evidence="10">
    <location>
        <begin position="44"/>
        <end position="172"/>
    </location>
</feature>
<dbReference type="EMBL" id="CXPG01000027">
    <property type="protein sequence ID" value="CTQ34872.1"/>
    <property type="molecule type" value="Genomic_DNA"/>
</dbReference>
<comment type="subcellular location">
    <subcellularLocation>
        <location evidence="1 9">Cell inner membrane</location>
        <topology evidence="1 9">Multi-pass membrane protein</topology>
    </subcellularLocation>
</comment>
<dbReference type="InterPro" id="IPR007387">
    <property type="entry name" value="TRAP_DctQ"/>
</dbReference>
<dbReference type="AlphaFoldDB" id="A0A0M6XVX1"/>
<evidence type="ECO:0000313" key="12">
    <source>
        <dbReference type="Proteomes" id="UP000048908"/>
    </source>
</evidence>
<dbReference type="Proteomes" id="UP000048908">
    <property type="component" value="Unassembled WGS sequence"/>
</dbReference>
<dbReference type="PANTHER" id="PTHR35011">
    <property type="entry name" value="2,3-DIKETO-L-GULONATE TRAP TRANSPORTER SMALL PERMEASE PROTEIN YIAM"/>
    <property type="match status" value="1"/>
</dbReference>
<evidence type="ECO:0000256" key="1">
    <source>
        <dbReference type="ARBA" id="ARBA00004429"/>
    </source>
</evidence>
<comment type="function">
    <text evidence="9">Part of the tripartite ATP-independent periplasmic (TRAP) transport system.</text>
</comment>
<keyword evidence="5 9" id="KW-0812">Transmembrane</keyword>
<evidence type="ECO:0000256" key="5">
    <source>
        <dbReference type="ARBA" id="ARBA00022692"/>
    </source>
</evidence>
<evidence type="ECO:0000256" key="2">
    <source>
        <dbReference type="ARBA" id="ARBA00022448"/>
    </source>
</evidence>
<accession>A0A0M6XVX1</accession>
<gene>
    <name evidence="11" type="ORF">JAN5088_03668</name>
</gene>
<keyword evidence="7 9" id="KW-0472">Membrane</keyword>
<organism evidence="11 12">
    <name type="scientific">Jannaschia rubra</name>
    <dbReference type="NCBI Taxonomy" id="282197"/>
    <lineage>
        <taxon>Bacteria</taxon>
        <taxon>Pseudomonadati</taxon>
        <taxon>Pseudomonadota</taxon>
        <taxon>Alphaproteobacteria</taxon>
        <taxon>Rhodobacterales</taxon>
        <taxon>Roseobacteraceae</taxon>
        <taxon>Jannaschia</taxon>
    </lineage>
</organism>
<dbReference type="STRING" id="282197.SAMN04488517_11051"/>
<keyword evidence="4 9" id="KW-0997">Cell inner membrane</keyword>
<evidence type="ECO:0000256" key="8">
    <source>
        <dbReference type="ARBA" id="ARBA00038436"/>
    </source>
</evidence>
<keyword evidence="6 9" id="KW-1133">Transmembrane helix</keyword>
<evidence type="ECO:0000256" key="6">
    <source>
        <dbReference type="ARBA" id="ARBA00022989"/>
    </source>
</evidence>